<reference evidence="8" key="1">
    <citation type="submission" date="2022-12" db="EMBL/GenBank/DDBJ databases">
        <title>Marinomonas 15G1-11 sp. nov, isolated from marine algae.</title>
        <authorList>
            <person name="Butt M."/>
            <person name="Choi D.G."/>
            <person name="Kim J.M."/>
            <person name="Lee J.K."/>
            <person name="Baek J.H."/>
            <person name="Jeon C.O."/>
        </authorList>
    </citation>
    <scope>NUCLEOTIDE SEQUENCE</scope>
    <source>
        <strain evidence="8">15G1-11</strain>
    </source>
</reference>
<feature type="transmembrane region" description="Helical" evidence="7">
    <location>
        <begin position="6"/>
        <end position="23"/>
    </location>
</feature>
<accession>A0ABT4JV09</accession>
<feature type="transmembrane region" description="Helical" evidence="7">
    <location>
        <begin position="162"/>
        <end position="183"/>
    </location>
</feature>
<feature type="transmembrane region" description="Helical" evidence="7">
    <location>
        <begin position="35"/>
        <end position="56"/>
    </location>
</feature>
<proteinExistence type="inferred from homology"/>
<gene>
    <name evidence="8" type="ORF">O1D97_11145</name>
</gene>
<feature type="transmembrane region" description="Helical" evidence="7">
    <location>
        <begin position="76"/>
        <end position="98"/>
    </location>
</feature>
<dbReference type="Gene3D" id="1.20.1730.10">
    <property type="entry name" value="Sodium/glucose cotransporter"/>
    <property type="match status" value="1"/>
</dbReference>
<keyword evidence="3 7" id="KW-0812">Transmembrane</keyword>
<comment type="similarity">
    <text evidence="2 6">Belongs to the sodium:solute symporter (SSF) (TC 2.A.21) family.</text>
</comment>
<comment type="subcellular location">
    <subcellularLocation>
        <location evidence="1">Membrane</location>
        <topology evidence="1">Multi-pass membrane protein</topology>
    </subcellularLocation>
</comment>
<keyword evidence="9" id="KW-1185">Reference proteome</keyword>
<dbReference type="Proteomes" id="UP001149719">
    <property type="component" value="Unassembled WGS sequence"/>
</dbReference>
<dbReference type="NCBIfam" id="TIGR00813">
    <property type="entry name" value="sss"/>
    <property type="match status" value="1"/>
</dbReference>
<evidence type="ECO:0000256" key="5">
    <source>
        <dbReference type="ARBA" id="ARBA00023136"/>
    </source>
</evidence>
<feature type="transmembrane region" description="Helical" evidence="7">
    <location>
        <begin position="540"/>
        <end position="559"/>
    </location>
</feature>
<dbReference type="NCBIfam" id="NF007790">
    <property type="entry name" value="PRK10484.1"/>
    <property type="match status" value="1"/>
</dbReference>
<evidence type="ECO:0000256" key="1">
    <source>
        <dbReference type="ARBA" id="ARBA00004141"/>
    </source>
</evidence>
<dbReference type="PANTHER" id="PTHR11819:SF195">
    <property type="entry name" value="SODIUM_GLUCOSE COTRANSPORTER 4"/>
    <property type="match status" value="1"/>
</dbReference>
<name>A0ABT4JV09_9GAMM</name>
<evidence type="ECO:0000313" key="9">
    <source>
        <dbReference type="Proteomes" id="UP001149719"/>
    </source>
</evidence>
<feature type="transmembrane region" description="Helical" evidence="7">
    <location>
        <begin position="507"/>
        <end position="534"/>
    </location>
</feature>
<organism evidence="8 9">
    <name type="scientific">Marinomonas phaeophyticola</name>
    <dbReference type="NCBI Taxonomy" id="3004091"/>
    <lineage>
        <taxon>Bacteria</taxon>
        <taxon>Pseudomonadati</taxon>
        <taxon>Pseudomonadota</taxon>
        <taxon>Gammaproteobacteria</taxon>
        <taxon>Oceanospirillales</taxon>
        <taxon>Oceanospirillaceae</taxon>
        <taxon>Marinomonas</taxon>
    </lineage>
</organism>
<keyword evidence="4 7" id="KW-1133">Transmembrane helix</keyword>
<feature type="transmembrane region" description="Helical" evidence="7">
    <location>
        <begin position="381"/>
        <end position="399"/>
    </location>
</feature>
<feature type="transmembrane region" description="Helical" evidence="7">
    <location>
        <begin position="467"/>
        <end position="486"/>
    </location>
</feature>
<dbReference type="EMBL" id="JAPUBN010000016">
    <property type="protein sequence ID" value="MCZ2722180.1"/>
    <property type="molecule type" value="Genomic_DNA"/>
</dbReference>
<feature type="transmembrane region" description="Helical" evidence="7">
    <location>
        <begin position="326"/>
        <end position="346"/>
    </location>
</feature>
<sequence>MNVWTITSFIGFTLLVAVISWWYTRKEDLTTRDGFFLGGRSLSGVSIGFSILLTNWSAEQLIGLNGQGYSVGLSNMGWAVTAAIAFVITAIVFLPMFIKKGITTIPDFIEARFGGTARNFIAWLFLINVAVVFLPTIVYAGALGMSKIFNVADIFGINEDSALLVSIFFITVIGGIYAIFGGLKAVVISDTINGFGFFVGSIFILIMGLIALGSGSMANGVEHLIVDHPQMLNAVTSPKVSVPFGAIFTGMVLINIYFVCTNQIIIQRALGAKSVAEGQKGVLFAGVVKIISILILIVPGIIAFHLYGNENIRPDEAYPILTSRLLPSYMVGFFGAVLFGAIISTFNSTINSCSTIFAINIYTPLKKGDVSNQQSVSAGRIFGTGLAIFSALGAPFIQYAPQGLYLFMQEFNALFSIPMLLMVVVAIFFKKATVQTTISGMLVYIALYLFFKFGYTGWDLHFLHKTAIYFFCGLAVTLLLTHYFPSTSVEVESHNTAKVNIENWKHLRIASIMTLVLMVATYVIASPLGIVAPISEVPMNLLYITLASIAAVIITNSVVKKVSQTYFS</sequence>
<evidence type="ECO:0000313" key="8">
    <source>
        <dbReference type="EMBL" id="MCZ2722180.1"/>
    </source>
</evidence>
<feature type="transmembrane region" description="Helical" evidence="7">
    <location>
        <begin position="119"/>
        <end position="142"/>
    </location>
</feature>
<dbReference type="PANTHER" id="PTHR11819">
    <property type="entry name" value="SOLUTE CARRIER FAMILY 5"/>
    <property type="match status" value="1"/>
</dbReference>
<evidence type="ECO:0000256" key="3">
    <source>
        <dbReference type="ARBA" id="ARBA00022692"/>
    </source>
</evidence>
<evidence type="ECO:0000256" key="7">
    <source>
        <dbReference type="SAM" id="Phobius"/>
    </source>
</evidence>
<evidence type="ECO:0000256" key="2">
    <source>
        <dbReference type="ARBA" id="ARBA00006434"/>
    </source>
</evidence>
<keyword evidence="5 7" id="KW-0472">Membrane</keyword>
<dbReference type="InterPro" id="IPR001734">
    <property type="entry name" value="Na/solute_symporter"/>
</dbReference>
<evidence type="ECO:0000256" key="6">
    <source>
        <dbReference type="RuleBase" id="RU362091"/>
    </source>
</evidence>
<feature type="transmembrane region" description="Helical" evidence="7">
    <location>
        <begin position="240"/>
        <end position="260"/>
    </location>
</feature>
<dbReference type="PROSITE" id="PS50283">
    <property type="entry name" value="NA_SOLUT_SYMP_3"/>
    <property type="match status" value="1"/>
</dbReference>
<feature type="transmembrane region" description="Helical" evidence="7">
    <location>
        <begin position="411"/>
        <end position="429"/>
    </location>
</feature>
<feature type="transmembrane region" description="Helical" evidence="7">
    <location>
        <begin position="281"/>
        <end position="306"/>
    </location>
</feature>
<feature type="transmembrane region" description="Helical" evidence="7">
    <location>
        <begin position="195"/>
        <end position="220"/>
    </location>
</feature>
<protein>
    <submittedName>
        <fullName evidence="8">Solute:sodium symporter family transporter</fullName>
    </submittedName>
</protein>
<dbReference type="RefSeq" id="WP_269125610.1">
    <property type="nucleotide sequence ID" value="NZ_JAPUBN010000016.1"/>
</dbReference>
<comment type="caution">
    <text evidence="8">The sequence shown here is derived from an EMBL/GenBank/DDBJ whole genome shotgun (WGS) entry which is preliminary data.</text>
</comment>
<dbReference type="CDD" id="cd10328">
    <property type="entry name" value="SLC5sbd_YidK"/>
    <property type="match status" value="1"/>
</dbReference>
<dbReference type="InterPro" id="IPR038377">
    <property type="entry name" value="Na/Glc_symporter_sf"/>
</dbReference>
<evidence type="ECO:0000256" key="4">
    <source>
        <dbReference type="ARBA" id="ARBA00022989"/>
    </source>
</evidence>
<feature type="transmembrane region" description="Helical" evidence="7">
    <location>
        <begin position="436"/>
        <end position="455"/>
    </location>
</feature>
<dbReference type="Pfam" id="PF00474">
    <property type="entry name" value="SSF"/>
    <property type="match status" value="1"/>
</dbReference>